<evidence type="ECO:0000259" key="8">
    <source>
        <dbReference type="PROSITE" id="PS50887"/>
    </source>
</evidence>
<evidence type="ECO:0000259" key="6">
    <source>
        <dbReference type="PROSITE" id="PS50113"/>
    </source>
</evidence>
<dbReference type="Gene3D" id="3.20.20.450">
    <property type="entry name" value="EAL domain"/>
    <property type="match status" value="1"/>
</dbReference>
<dbReference type="InterPro" id="IPR001789">
    <property type="entry name" value="Sig_transdc_resp-reg_receiver"/>
</dbReference>
<evidence type="ECO:0000256" key="3">
    <source>
        <dbReference type="SAM" id="Coils"/>
    </source>
</evidence>
<dbReference type="InterPro" id="IPR001610">
    <property type="entry name" value="PAC"/>
</dbReference>
<dbReference type="InterPro" id="IPR035965">
    <property type="entry name" value="PAS-like_dom_sf"/>
</dbReference>
<dbReference type="SUPFAM" id="SSF141868">
    <property type="entry name" value="EAL domain-like"/>
    <property type="match status" value="1"/>
</dbReference>
<sequence>MKTCKALILLDHERNRNLLCDRLRQCGLEFSDDINQKDASYDLCFVDAPALERWYLQILAMKQSVEPARFFCFLVAQEECKATLPHPYSACVDQILAAPFSGVDLQFYIDVARQSRHRSPLENEYHLQWVLEALPVGVFIIDADGKILYGNDAGEKIWGGVCYVGIENFAEYKGHWLSSGKQIEQEELAAARALRNGEISIDEEIEIACFDGTRKIILHSALPLYDDHHHIIGAVVVIQDITKRRHAEDQLRAQAEILANVAEGVIVTDEQGEIFYANAATERIYGYSPGELIGKPDSALKAATADQAQHLMANNIATLKEHGYLCGEFSSRRKNGDVFIAASRISRIKIGEKAYIIHVQQDVTDLKKSEETRQFLAAIVQSTDAAIIGSSPDGTILSWNPAAEAMYGYTSDEICGQPISLLIPPEKSNEFAEIIIQVMRGHGLKNFETRWAHKNGTVIDVSLTLSPIRDSANHIIGVAKIVRDISEKKRNEAELEYWATHDALTSLPNRILLQDRLQQAIARAQRDKKMAAVLYIDLDRFKIVNDSVGHEGGDKLLRQISERMSSVFRASDTVARQGGDEFVVVVERIDSEQDTADLTQRLMQVMASPFMVADVQFYASCSIGIGLYPKDGTVASELLKNADAAMYRAKDLGGNNFQFYTPTMNESARERLEIENALRNGLERAEFVLHYQPQVDLLTGAVVGVEALLRWQHPELGLVAPGGFIGIAEEMGLIVPIGAWVIRSACAQAKAWQRAGFGNLRVAVNLSARQFSHEDLVSLIANTLEETGLAAECLDIELTESLVMTDVDRAIAILTELRSLGVQISIDDFGTGYSSLSYLKKFPVDVLKIDRSFVNEIALQSKDAAITDAIISMAHGLGIRVIAEGVETEAQCEFLSRSMCDEIQGFLFSEALPAASITSLLLEERRLPDHFLRMHKPSRKLLLVDDEPNILNALKRLVRRDGYQILTASGGKEGLTLLAQHDIDVIVSDQRMPGMTGVEFLRTVKNLYPDTVRIVLSGFTELQSVTDAVNEGAIYKFFTKPWDDLQLREHVAKAFQHKEMADENRRLGLEVRAANQELAKANRQLEDLLRQKQQQIKRSKVSLDIVREALQHVPQSVIGLDDDDIVAFVNIAAQTLFNDVGPILGSEAIQLMPELFHRIREIGEGEMCRMELKGTWFEITSRSMGNDSQSRGRLIMLTPS</sequence>
<dbReference type="SMART" id="SM00448">
    <property type="entry name" value="REC"/>
    <property type="match status" value="1"/>
</dbReference>
<evidence type="ECO:0000259" key="7">
    <source>
        <dbReference type="PROSITE" id="PS50883"/>
    </source>
</evidence>
<dbReference type="InterPro" id="IPR000014">
    <property type="entry name" value="PAS"/>
</dbReference>
<dbReference type="InterPro" id="IPR043128">
    <property type="entry name" value="Rev_trsase/Diguanyl_cyclase"/>
</dbReference>
<dbReference type="Pfam" id="PF00563">
    <property type="entry name" value="EAL"/>
    <property type="match status" value="1"/>
</dbReference>
<dbReference type="InterPro" id="IPR029787">
    <property type="entry name" value="Nucleotide_cyclase"/>
</dbReference>
<dbReference type="FunFam" id="3.20.20.450:FF:000001">
    <property type="entry name" value="Cyclic di-GMP phosphodiesterase yahA"/>
    <property type="match status" value="1"/>
</dbReference>
<dbReference type="InterPro" id="IPR011006">
    <property type="entry name" value="CheY-like_superfamily"/>
</dbReference>
<dbReference type="SMART" id="SM00091">
    <property type="entry name" value="PAS"/>
    <property type="match status" value="4"/>
</dbReference>
<evidence type="ECO:0000256" key="1">
    <source>
        <dbReference type="ARBA" id="ARBA00051114"/>
    </source>
</evidence>
<comment type="catalytic activity">
    <reaction evidence="1">
        <text>3',3'-c-di-GMP + H2O = 5'-phosphoguanylyl(3'-&gt;5')guanosine + H(+)</text>
        <dbReference type="Rhea" id="RHEA:24902"/>
        <dbReference type="ChEBI" id="CHEBI:15377"/>
        <dbReference type="ChEBI" id="CHEBI:15378"/>
        <dbReference type="ChEBI" id="CHEBI:58754"/>
        <dbReference type="ChEBI" id="CHEBI:58805"/>
        <dbReference type="EC" id="3.1.4.52"/>
    </reaction>
    <physiologicalReaction direction="left-to-right" evidence="1">
        <dbReference type="Rhea" id="RHEA:24903"/>
    </physiologicalReaction>
</comment>
<dbReference type="Pfam" id="PF08448">
    <property type="entry name" value="PAS_4"/>
    <property type="match status" value="1"/>
</dbReference>
<dbReference type="CDD" id="cd17569">
    <property type="entry name" value="REC_HupR-like"/>
    <property type="match status" value="1"/>
</dbReference>
<evidence type="ECO:0000259" key="4">
    <source>
        <dbReference type="PROSITE" id="PS50110"/>
    </source>
</evidence>
<evidence type="ECO:0000259" key="5">
    <source>
        <dbReference type="PROSITE" id="PS50112"/>
    </source>
</evidence>
<dbReference type="SMART" id="SM00267">
    <property type="entry name" value="GGDEF"/>
    <property type="match status" value="1"/>
</dbReference>
<dbReference type="CDD" id="cd01949">
    <property type="entry name" value="GGDEF"/>
    <property type="match status" value="1"/>
</dbReference>
<dbReference type="InterPro" id="IPR013656">
    <property type="entry name" value="PAS_4"/>
</dbReference>
<dbReference type="SMART" id="SM00086">
    <property type="entry name" value="PAC"/>
    <property type="match status" value="3"/>
</dbReference>
<name>A0A3A3G2J6_9BURK</name>
<dbReference type="SMART" id="SM00052">
    <property type="entry name" value="EAL"/>
    <property type="match status" value="1"/>
</dbReference>
<dbReference type="NCBIfam" id="TIGR00229">
    <property type="entry name" value="sensory_box"/>
    <property type="match status" value="3"/>
</dbReference>
<dbReference type="SUPFAM" id="SSF55073">
    <property type="entry name" value="Nucleotide cyclase"/>
    <property type="match status" value="1"/>
</dbReference>
<dbReference type="Gene3D" id="3.30.450.20">
    <property type="entry name" value="PAS domain"/>
    <property type="match status" value="3"/>
</dbReference>
<feature type="modified residue" description="4-aspartylphosphate" evidence="2">
    <location>
        <position position="989"/>
    </location>
</feature>
<dbReference type="InterPro" id="IPR013767">
    <property type="entry name" value="PAS_fold"/>
</dbReference>
<dbReference type="Pfam" id="PF00990">
    <property type="entry name" value="GGDEF"/>
    <property type="match status" value="1"/>
</dbReference>
<dbReference type="GO" id="GO:0071732">
    <property type="term" value="P:cellular response to nitric oxide"/>
    <property type="evidence" value="ECO:0007669"/>
    <property type="project" value="UniProtKB-ARBA"/>
</dbReference>
<dbReference type="GO" id="GO:0000160">
    <property type="term" value="P:phosphorelay signal transduction system"/>
    <property type="evidence" value="ECO:0007669"/>
    <property type="project" value="InterPro"/>
</dbReference>
<dbReference type="Proteomes" id="UP000266327">
    <property type="component" value="Unassembled WGS sequence"/>
</dbReference>
<organism evidence="9 10">
    <name type="scientific">Noviherbaspirillum sedimenti</name>
    <dbReference type="NCBI Taxonomy" id="2320865"/>
    <lineage>
        <taxon>Bacteria</taxon>
        <taxon>Pseudomonadati</taxon>
        <taxon>Pseudomonadota</taxon>
        <taxon>Betaproteobacteria</taxon>
        <taxon>Burkholderiales</taxon>
        <taxon>Oxalobacteraceae</taxon>
        <taxon>Noviherbaspirillum</taxon>
    </lineage>
</organism>
<dbReference type="PANTHER" id="PTHR44757">
    <property type="entry name" value="DIGUANYLATE CYCLASE DGCP"/>
    <property type="match status" value="1"/>
</dbReference>
<dbReference type="CDD" id="cd00130">
    <property type="entry name" value="PAS"/>
    <property type="match status" value="3"/>
</dbReference>
<keyword evidence="2" id="KW-0597">Phosphoprotein</keyword>
<dbReference type="GO" id="GO:0071111">
    <property type="term" value="F:cyclic-guanylate-specific phosphodiesterase activity"/>
    <property type="evidence" value="ECO:0007669"/>
    <property type="project" value="UniProtKB-EC"/>
</dbReference>
<evidence type="ECO:0000313" key="9">
    <source>
        <dbReference type="EMBL" id="RJG01049.1"/>
    </source>
</evidence>
<dbReference type="FunFam" id="3.30.70.270:FF:000001">
    <property type="entry name" value="Diguanylate cyclase domain protein"/>
    <property type="match status" value="1"/>
</dbReference>
<dbReference type="PROSITE" id="PS50113">
    <property type="entry name" value="PAC"/>
    <property type="match status" value="2"/>
</dbReference>
<dbReference type="PROSITE" id="PS50883">
    <property type="entry name" value="EAL"/>
    <property type="match status" value="1"/>
</dbReference>
<dbReference type="GO" id="GO:0006355">
    <property type="term" value="P:regulation of DNA-templated transcription"/>
    <property type="evidence" value="ECO:0007669"/>
    <property type="project" value="InterPro"/>
</dbReference>
<dbReference type="Pfam" id="PF13426">
    <property type="entry name" value="PAS_9"/>
    <property type="match status" value="1"/>
</dbReference>
<feature type="domain" description="PAS" evidence="5">
    <location>
        <begin position="372"/>
        <end position="442"/>
    </location>
</feature>
<feature type="domain" description="Response regulatory" evidence="4">
    <location>
        <begin position="940"/>
        <end position="1055"/>
    </location>
</feature>
<dbReference type="InterPro" id="IPR035919">
    <property type="entry name" value="EAL_sf"/>
</dbReference>
<dbReference type="InterPro" id="IPR000160">
    <property type="entry name" value="GGDEF_dom"/>
</dbReference>
<dbReference type="CDD" id="cd01948">
    <property type="entry name" value="EAL"/>
    <property type="match status" value="1"/>
</dbReference>
<feature type="domain" description="PAS" evidence="5">
    <location>
        <begin position="247"/>
        <end position="295"/>
    </location>
</feature>
<dbReference type="InterPro" id="IPR000700">
    <property type="entry name" value="PAS-assoc_C"/>
</dbReference>
<comment type="caution">
    <text evidence="9">The sequence shown here is derived from an EMBL/GenBank/DDBJ whole genome shotgun (WGS) entry which is preliminary data.</text>
</comment>
<dbReference type="PROSITE" id="PS50110">
    <property type="entry name" value="RESPONSE_REGULATORY"/>
    <property type="match status" value="1"/>
</dbReference>
<feature type="domain" description="PAS" evidence="5">
    <location>
        <begin position="123"/>
        <end position="159"/>
    </location>
</feature>
<dbReference type="SUPFAM" id="SSF55785">
    <property type="entry name" value="PYP-like sensor domain (PAS domain)"/>
    <property type="match status" value="3"/>
</dbReference>
<reference evidence="10" key="1">
    <citation type="submission" date="2018-09" db="EMBL/GenBank/DDBJ databases">
        <authorList>
            <person name="Zhu H."/>
        </authorList>
    </citation>
    <scope>NUCLEOTIDE SEQUENCE [LARGE SCALE GENOMIC DNA]</scope>
    <source>
        <strain evidence="10">K1S02-23</strain>
    </source>
</reference>
<dbReference type="AlphaFoldDB" id="A0A3A3G2J6"/>
<keyword evidence="3" id="KW-0175">Coiled coil</keyword>
<accession>A0A3A3G2J6</accession>
<feature type="domain" description="PAC" evidence="6">
    <location>
        <begin position="201"/>
        <end position="253"/>
    </location>
</feature>
<keyword evidence="10" id="KW-1185">Reference proteome</keyword>
<dbReference type="EMBL" id="QYUQ01000002">
    <property type="protein sequence ID" value="RJG01049.1"/>
    <property type="molecule type" value="Genomic_DNA"/>
</dbReference>
<dbReference type="Pfam" id="PF00072">
    <property type="entry name" value="Response_reg"/>
    <property type="match status" value="1"/>
</dbReference>
<dbReference type="PROSITE" id="PS50112">
    <property type="entry name" value="PAS"/>
    <property type="match status" value="3"/>
</dbReference>
<dbReference type="PROSITE" id="PS50887">
    <property type="entry name" value="GGDEF"/>
    <property type="match status" value="1"/>
</dbReference>
<dbReference type="PANTHER" id="PTHR44757:SF2">
    <property type="entry name" value="BIOFILM ARCHITECTURE MAINTENANCE PROTEIN MBAA"/>
    <property type="match status" value="1"/>
</dbReference>
<feature type="domain" description="GGDEF" evidence="8">
    <location>
        <begin position="529"/>
        <end position="662"/>
    </location>
</feature>
<dbReference type="InterPro" id="IPR001633">
    <property type="entry name" value="EAL_dom"/>
</dbReference>
<dbReference type="Pfam" id="PF00989">
    <property type="entry name" value="PAS"/>
    <property type="match status" value="1"/>
</dbReference>
<evidence type="ECO:0000256" key="2">
    <source>
        <dbReference type="PROSITE-ProRule" id="PRU00169"/>
    </source>
</evidence>
<dbReference type="NCBIfam" id="TIGR00254">
    <property type="entry name" value="GGDEF"/>
    <property type="match status" value="1"/>
</dbReference>
<gene>
    <name evidence="9" type="ORF">D3878_05165</name>
</gene>
<protein>
    <submittedName>
        <fullName evidence="9">EAL domain-containing protein</fullName>
    </submittedName>
</protein>
<dbReference type="Gene3D" id="3.30.70.270">
    <property type="match status" value="1"/>
</dbReference>
<proteinExistence type="predicted"/>
<dbReference type="SUPFAM" id="SSF52172">
    <property type="entry name" value="CheY-like"/>
    <property type="match status" value="1"/>
</dbReference>
<feature type="coiled-coil region" evidence="3">
    <location>
        <begin position="1057"/>
        <end position="1102"/>
    </location>
</feature>
<dbReference type="InterPro" id="IPR052155">
    <property type="entry name" value="Biofilm_reg_signaling"/>
</dbReference>
<evidence type="ECO:0000313" key="10">
    <source>
        <dbReference type="Proteomes" id="UP000266327"/>
    </source>
</evidence>
<feature type="domain" description="EAL" evidence="7">
    <location>
        <begin position="671"/>
        <end position="925"/>
    </location>
</feature>
<feature type="domain" description="PAC" evidence="6">
    <location>
        <begin position="445"/>
        <end position="497"/>
    </location>
</feature>
<dbReference type="Gene3D" id="3.40.50.2300">
    <property type="match status" value="1"/>
</dbReference>